<dbReference type="InterPro" id="IPR012951">
    <property type="entry name" value="BBE"/>
</dbReference>
<evidence type="ECO:0000313" key="7">
    <source>
        <dbReference type="EMBL" id="TKG72744.1"/>
    </source>
</evidence>
<dbReference type="PROSITE" id="PS00862">
    <property type="entry name" value="OX2_COVAL_FAD"/>
    <property type="match status" value="1"/>
</dbReference>
<dbReference type="SUPFAM" id="SSF56176">
    <property type="entry name" value="FAD-binding/transporter-associated domain-like"/>
    <property type="match status" value="1"/>
</dbReference>
<gene>
    <name evidence="7" type="ORF">FCN18_05790</name>
</gene>
<sequence>MHYGHALTFGTFLTPTATEPARVVSLATRSEELGFDLVSIQDHPYQPAHLDAWTLLTWLAGRTRRVTLAPNVLNLPLRDPAVLAGAASSLDRLSGGRLALALGAGAFWKAIGAMGGRTLSPGESVTALSEAIDIIRASWDVGDERPIRLNGEHYRVDGAARGPEPAHDVPLWLGAYKPRMLRLLGAKGDGWVVTHQLLRPGQLAEGNKLIDEAAVAAGRDPREIRRLLNVSGDFLGGPGEAWVDALLPLVVEDGVGTFILATDDTATLERFAGEVAPALREAVDRELPGTSLPPLRRAAVRARRREGIAYDDVPAALADAAIEPGDVGYAGVRSTYLRGGAPGLVLRPRTEEEVAEALAFARAHPRLPLSLRSGGHGISGRSTNDGGIVIDVSRLNSIEVVDPARRRVHIGPGARWADVAAALAPHGLALTSGDYGGVGVGGLATAGGLGFLAREHGLTIDHLRAVRMVLADGSVVRASDDENPELFWAVRGAGANFGVVTSFEFEADEVGDVGWARLVFDASDTAGLLHRWGATQEAAPRDVTSFLLVGPPRRGRPPVAHLMAMVDSADPETVLDRLRPFAEIGPLHDQSVVLTSYASVMANASPEAHNGHGEPVTRSAFAEHITPEFAADAERLLRSGAVYFFQIRAVGGAVADVPPDATAYAHRSANFSVTTFGVDRRRVDAEWDRLAGHLDGLYLSFETDPRPERLADAFPPATLRRLRELKATYDPGNVFRDNFNVTPERRSH</sequence>
<dbReference type="CDD" id="cd01097">
    <property type="entry name" value="Tetrahydromethanopterin_reductase"/>
    <property type="match status" value="1"/>
</dbReference>
<evidence type="ECO:0000256" key="2">
    <source>
        <dbReference type="ARBA" id="ARBA00005466"/>
    </source>
</evidence>
<dbReference type="InterPro" id="IPR050416">
    <property type="entry name" value="FAD-linked_Oxidoreductase"/>
</dbReference>
<dbReference type="InterPro" id="IPR036318">
    <property type="entry name" value="FAD-bd_PCMH-like_sf"/>
</dbReference>
<keyword evidence="8" id="KW-1185">Reference proteome</keyword>
<evidence type="ECO:0000256" key="5">
    <source>
        <dbReference type="ARBA" id="ARBA00023002"/>
    </source>
</evidence>
<keyword evidence="5" id="KW-0560">Oxidoreductase</keyword>
<comment type="caution">
    <text evidence="7">The sequence shown here is derived from an EMBL/GenBank/DDBJ whole genome shotgun (WGS) entry which is preliminary data.</text>
</comment>
<dbReference type="Pfam" id="PF08031">
    <property type="entry name" value="BBE"/>
    <property type="match status" value="1"/>
</dbReference>
<name>A0ABY2S9W1_9PSEU</name>
<dbReference type="InterPro" id="IPR006093">
    <property type="entry name" value="Oxy_OxRdtase_FAD_BS"/>
</dbReference>
<dbReference type="InterPro" id="IPR016167">
    <property type="entry name" value="FAD-bd_PCMH_sub1"/>
</dbReference>
<reference evidence="7 8" key="1">
    <citation type="journal article" date="2015" name="Antonie Van Leeuwenhoek">
        <title>Prauserella endophytica sp. nov., an endophytic actinobacterium isolated from Tamarix taklamakanensis.</title>
        <authorList>
            <person name="Liu J.M."/>
            <person name="Habden X."/>
            <person name="Guo L."/>
            <person name="Tuo L."/>
            <person name="Jiang Z.K."/>
            <person name="Liu S.W."/>
            <person name="Liu X.F."/>
            <person name="Chen L."/>
            <person name="Li R.F."/>
            <person name="Zhang Y.Q."/>
            <person name="Sun C.H."/>
        </authorList>
    </citation>
    <scope>NUCLEOTIDE SEQUENCE [LARGE SCALE GENOMIC DNA]</scope>
    <source>
        <strain evidence="7 8">CGMCC 4.7182</strain>
    </source>
</reference>
<dbReference type="InterPro" id="IPR016166">
    <property type="entry name" value="FAD-bd_PCMH"/>
</dbReference>
<dbReference type="InterPro" id="IPR011251">
    <property type="entry name" value="Luciferase-like_dom"/>
</dbReference>
<dbReference type="Pfam" id="PF01565">
    <property type="entry name" value="FAD_binding_4"/>
    <property type="match status" value="1"/>
</dbReference>
<dbReference type="SUPFAM" id="SSF51679">
    <property type="entry name" value="Bacterial luciferase-like"/>
    <property type="match status" value="1"/>
</dbReference>
<dbReference type="RefSeq" id="WP_137093683.1">
    <property type="nucleotide sequence ID" value="NZ_SWMS01000002.1"/>
</dbReference>
<evidence type="ECO:0000256" key="3">
    <source>
        <dbReference type="ARBA" id="ARBA00022630"/>
    </source>
</evidence>
<dbReference type="InterPro" id="IPR016169">
    <property type="entry name" value="FAD-bd_PCMH_sub2"/>
</dbReference>
<proteinExistence type="inferred from homology"/>
<evidence type="ECO:0000313" key="8">
    <source>
        <dbReference type="Proteomes" id="UP000309992"/>
    </source>
</evidence>
<comment type="similarity">
    <text evidence="2">Belongs to the oxygen-dependent FAD-linked oxidoreductase family.</text>
</comment>
<dbReference type="InterPro" id="IPR036661">
    <property type="entry name" value="Luciferase-like_sf"/>
</dbReference>
<evidence type="ECO:0000256" key="1">
    <source>
        <dbReference type="ARBA" id="ARBA00001974"/>
    </source>
</evidence>
<dbReference type="Pfam" id="PF00296">
    <property type="entry name" value="Bac_luciferase"/>
    <property type="match status" value="1"/>
</dbReference>
<organism evidence="7 8">
    <name type="scientific">Prauserella endophytica</name>
    <dbReference type="NCBI Taxonomy" id="1592324"/>
    <lineage>
        <taxon>Bacteria</taxon>
        <taxon>Bacillati</taxon>
        <taxon>Actinomycetota</taxon>
        <taxon>Actinomycetes</taxon>
        <taxon>Pseudonocardiales</taxon>
        <taxon>Pseudonocardiaceae</taxon>
        <taxon>Prauserella</taxon>
        <taxon>Prauserella coralliicola group</taxon>
    </lineage>
</organism>
<feature type="domain" description="FAD-binding PCMH-type" evidence="6">
    <location>
        <begin position="337"/>
        <end position="510"/>
    </location>
</feature>
<comment type="cofactor">
    <cofactor evidence="1">
        <name>FAD</name>
        <dbReference type="ChEBI" id="CHEBI:57692"/>
    </cofactor>
</comment>
<dbReference type="Gene3D" id="3.30.465.10">
    <property type="match status" value="1"/>
</dbReference>
<dbReference type="InterPro" id="IPR006094">
    <property type="entry name" value="Oxid_FAD_bind_N"/>
</dbReference>
<keyword evidence="3" id="KW-0285">Flavoprotein</keyword>
<dbReference type="PANTHER" id="PTHR42973:SF39">
    <property type="entry name" value="FAD-BINDING PCMH-TYPE DOMAIN-CONTAINING PROTEIN"/>
    <property type="match status" value="1"/>
</dbReference>
<dbReference type="Gene3D" id="3.30.43.10">
    <property type="entry name" value="Uridine Diphospho-n-acetylenolpyruvylglucosamine Reductase, domain 2"/>
    <property type="match status" value="1"/>
</dbReference>
<dbReference type="PROSITE" id="PS51387">
    <property type="entry name" value="FAD_PCMH"/>
    <property type="match status" value="1"/>
</dbReference>
<evidence type="ECO:0000259" key="6">
    <source>
        <dbReference type="PROSITE" id="PS51387"/>
    </source>
</evidence>
<dbReference type="Gene3D" id="3.20.20.30">
    <property type="entry name" value="Luciferase-like domain"/>
    <property type="match status" value="1"/>
</dbReference>
<dbReference type="PANTHER" id="PTHR42973">
    <property type="entry name" value="BINDING OXIDOREDUCTASE, PUTATIVE (AFU_ORTHOLOGUE AFUA_1G17690)-RELATED"/>
    <property type="match status" value="1"/>
</dbReference>
<evidence type="ECO:0000256" key="4">
    <source>
        <dbReference type="ARBA" id="ARBA00022827"/>
    </source>
</evidence>
<dbReference type="Gene3D" id="3.40.462.20">
    <property type="match status" value="1"/>
</dbReference>
<protein>
    <submittedName>
        <fullName evidence="7">LLM class flavin-dependent oxidoreductase</fullName>
    </submittedName>
</protein>
<dbReference type="Proteomes" id="UP000309992">
    <property type="component" value="Unassembled WGS sequence"/>
</dbReference>
<dbReference type="EMBL" id="SWMS01000002">
    <property type="protein sequence ID" value="TKG72744.1"/>
    <property type="molecule type" value="Genomic_DNA"/>
</dbReference>
<accession>A0ABY2S9W1</accession>
<keyword evidence="4" id="KW-0274">FAD</keyword>